<sequence>MYVENTLDVVTLLVPISKVVTGPKWIAKTFTFVEKWGKVNAGANLAIKNSPLNEQPELKGALETYNNVTAIVNITTLAGGVGKNIVGKFLKETDNPAVKNIIVAEARNGSDDAQKILDVEAELKAYSETKLGKNWWKSVEDVDNVIIKGDYLPHEYNQILKLGEDLGGGTAEFYKAQQGIEGVFTTIKNEVIPFSLKQVTPSLDTNNGVKNIFREIKDNASKIREGYAKSDIIIKKYCKLGDNPNTIIRIDVTNMDKMDILNYYESIDVSRQALLFGGEGVFKQIRIVDKNGMEIIFDNYNLVN</sequence>
<dbReference type="RefSeq" id="WP_125020314.1">
    <property type="nucleotide sequence ID" value="NZ_RQVQ01000072.1"/>
</dbReference>
<accession>A0A3P3VYL4</accession>
<dbReference type="Proteomes" id="UP000275719">
    <property type="component" value="Unassembled WGS sequence"/>
</dbReference>
<dbReference type="AlphaFoldDB" id="A0A3P3VYL4"/>
<evidence type="ECO:0000313" key="2">
    <source>
        <dbReference type="Proteomes" id="UP000275719"/>
    </source>
</evidence>
<organism evidence="1 2">
    <name type="scientific">Paenimyroides tangerinum</name>
    <dbReference type="NCBI Taxonomy" id="2488728"/>
    <lineage>
        <taxon>Bacteria</taxon>
        <taxon>Pseudomonadati</taxon>
        <taxon>Bacteroidota</taxon>
        <taxon>Flavobacteriia</taxon>
        <taxon>Flavobacteriales</taxon>
        <taxon>Flavobacteriaceae</taxon>
        <taxon>Paenimyroides</taxon>
    </lineage>
</organism>
<name>A0A3P3VYL4_9FLAO</name>
<evidence type="ECO:0000313" key="1">
    <source>
        <dbReference type="EMBL" id="RRJ86696.1"/>
    </source>
</evidence>
<protein>
    <submittedName>
        <fullName evidence="1">Uncharacterized protein</fullName>
    </submittedName>
</protein>
<dbReference type="EMBL" id="RQVQ01000072">
    <property type="protein sequence ID" value="RRJ86696.1"/>
    <property type="molecule type" value="Genomic_DNA"/>
</dbReference>
<keyword evidence="2" id="KW-1185">Reference proteome</keyword>
<comment type="caution">
    <text evidence="1">The sequence shown here is derived from an EMBL/GenBank/DDBJ whole genome shotgun (WGS) entry which is preliminary data.</text>
</comment>
<proteinExistence type="predicted"/>
<reference evidence="1 2" key="1">
    <citation type="submission" date="2018-11" db="EMBL/GenBank/DDBJ databases">
        <title>Flavobacterium sp. nov., YIM 102701-2 draft genome.</title>
        <authorList>
            <person name="Li G."/>
            <person name="Jiang Y."/>
        </authorList>
    </citation>
    <scope>NUCLEOTIDE SEQUENCE [LARGE SCALE GENOMIC DNA]</scope>
    <source>
        <strain evidence="1 2">YIM 102701-2</strain>
    </source>
</reference>
<dbReference type="OrthoDB" id="10016365at2"/>
<gene>
    <name evidence="1" type="ORF">EG240_15870</name>
</gene>